<dbReference type="PANTHER" id="PTHR35293">
    <property type="entry name" value="EGG CELL-SECRETED PROTEIN 1.5"/>
    <property type="match status" value="1"/>
</dbReference>
<dbReference type="AlphaFoldDB" id="A0AAP0DGT9"/>
<dbReference type="GO" id="GO:0005576">
    <property type="term" value="C:extracellular region"/>
    <property type="evidence" value="ECO:0007669"/>
    <property type="project" value="UniProtKB-SubCell"/>
</dbReference>
<keyword evidence="6" id="KW-0968">Cytoplasmic vesicle</keyword>
<evidence type="ECO:0000313" key="11">
    <source>
        <dbReference type="EMBL" id="KAK9074891.1"/>
    </source>
</evidence>
<dbReference type="GO" id="GO:2000008">
    <property type="term" value="P:regulation of protein localization to cell surface"/>
    <property type="evidence" value="ECO:0007669"/>
    <property type="project" value="UniProtKB-ARBA"/>
</dbReference>
<dbReference type="GO" id="GO:0009567">
    <property type="term" value="P:double fertilization forming a zygote and endosperm"/>
    <property type="evidence" value="ECO:0007669"/>
    <property type="project" value="InterPro"/>
</dbReference>
<keyword evidence="12" id="KW-1185">Reference proteome</keyword>
<reference evidence="11 12" key="1">
    <citation type="submission" date="2024-04" db="EMBL/GenBank/DDBJ databases">
        <title>The reference genome of an endangered Asteraceae, Deinandra increscens subsp. villosa, native to the Central Coast of California.</title>
        <authorList>
            <person name="Guilliams M."/>
            <person name="Hasenstab-Lehman K."/>
            <person name="Meyer R."/>
            <person name="Mcevoy S."/>
        </authorList>
    </citation>
    <scope>NUCLEOTIDE SEQUENCE [LARGE SCALE GENOMIC DNA]</scope>
    <source>
        <tissue evidence="11">Leaf</tissue>
    </source>
</reference>
<dbReference type="Pfam" id="PF05617">
    <property type="entry name" value="Prolamin_like"/>
    <property type="match status" value="1"/>
</dbReference>
<evidence type="ECO:0000256" key="2">
    <source>
        <dbReference type="ARBA" id="ARBA00004613"/>
    </source>
</evidence>
<accession>A0AAP0DGT9</accession>
<organism evidence="11 12">
    <name type="scientific">Deinandra increscens subsp. villosa</name>
    <dbReference type="NCBI Taxonomy" id="3103831"/>
    <lineage>
        <taxon>Eukaryota</taxon>
        <taxon>Viridiplantae</taxon>
        <taxon>Streptophyta</taxon>
        <taxon>Embryophyta</taxon>
        <taxon>Tracheophyta</taxon>
        <taxon>Spermatophyta</taxon>
        <taxon>Magnoliopsida</taxon>
        <taxon>eudicotyledons</taxon>
        <taxon>Gunneridae</taxon>
        <taxon>Pentapetalae</taxon>
        <taxon>asterids</taxon>
        <taxon>campanulids</taxon>
        <taxon>Asterales</taxon>
        <taxon>Asteraceae</taxon>
        <taxon>Asteroideae</taxon>
        <taxon>Heliantheae alliance</taxon>
        <taxon>Madieae</taxon>
        <taxon>Madiinae</taxon>
        <taxon>Deinandra</taxon>
    </lineage>
</organism>
<feature type="chain" id="PRO_5042907018" description="Prolamin-like domain-containing protein" evidence="9">
    <location>
        <begin position="24"/>
        <end position="143"/>
    </location>
</feature>
<sequence>MVNPSPIILLTLVLATMTMMVHTRPLTTTTGAPSLAARLKLENGDDGGSTTCWDTLFEIHACTGEIILFFLNGETYLGRGCCRAIEEIQKQCWPSMMQSLGFTSEEGDVLRGYCDVSDDNGGVPTTAPLPRTTASNWMDHGGF</sequence>
<evidence type="ECO:0000259" key="10">
    <source>
        <dbReference type="Pfam" id="PF05617"/>
    </source>
</evidence>
<proteinExistence type="inferred from homology"/>
<keyword evidence="3" id="KW-0964">Secreted</keyword>
<dbReference type="GO" id="GO:0080155">
    <property type="term" value="P:regulation of double fertilization forming a zygote and endosperm"/>
    <property type="evidence" value="ECO:0007669"/>
    <property type="project" value="UniProtKB-ARBA"/>
</dbReference>
<dbReference type="InterPro" id="IPR008502">
    <property type="entry name" value="Prolamin-like"/>
</dbReference>
<name>A0AAP0DGT9_9ASTR</name>
<protein>
    <recommendedName>
        <fullName evidence="10">Prolamin-like domain-containing protein</fullName>
    </recommendedName>
</protein>
<gene>
    <name evidence="11" type="ORF">SSX86_003210</name>
</gene>
<evidence type="ECO:0000256" key="9">
    <source>
        <dbReference type="SAM" id="SignalP"/>
    </source>
</evidence>
<comment type="caution">
    <text evidence="11">The sequence shown here is derived from an EMBL/GenBank/DDBJ whole genome shotgun (WGS) entry which is preliminary data.</text>
</comment>
<dbReference type="InterPro" id="IPR044711">
    <property type="entry name" value="EC11-15"/>
</dbReference>
<evidence type="ECO:0000256" key="7">
    <source>
        <dbReference type="ARBA" id="ARBA00034457"/>
    </source>
</evidence>
<evidence type="ECO:0000256" key="1">
    <source>
        <dbReference type="ARBA" id="ARBA00004541"/>
    </source>
</evidence>
<dbReference type="PANTHER" id="PTHR35293:SF1">
    <property type="entry name" value="EGG CELL-SECRETED PROTEIN 1.5"/>
    <property type="match status" value="1"/>
</dbReference>
<evidence type="ECO:0000256" key="4">
    <source>
        <dbReference type="ARBA" id="ARBA00022729"/>
    </source>
</evidence>
<dbReference type="EMBL" id="JBCNJP010000007">
    <property type="protein sequence ID" value="KAK9074891.1"/>
    <property type="molecule type" value="Genomic_DNA"/>
</dbReference>
<evidence type="ECO:0000256" key="8">
    <source>
        <dbReference type="ARBA" id="ARBA00034484"/>
    </source>
</evidence>
<evidence type="ECO:0000256" key="5">
    <source>
        <dbReference type="ARBA" id="ARBA00023279"/>
    </source>
</evidence>
<feature type="signal peptide" evidence="9">
    <location>
        <begin position="1"/>
        <end position="23"/>
    </location>
</feature>
<keyword evidence="4 9" id="KW-0732">Signal</keyword>
<comment type="similarity">
    <text evidence="8">Belongs to the plant egg cell-secreted peptide family.</text>
</comment>
<evidence type="ECO:0000256" key="3">
    <source>
        <dbReference type="ARBA" id="ARBA00022525"/>
    </source>
</evidence>
<dbReference type="GO" id="GO:0031410">
    <property type="term" value="C:cytoplasmic vesicle"/>
    <property type="evidence" value="ECO:0007669"/>
    <property type="project" value="UniProtKB-SubCell"/>
</dbReference>
<evidence type="ECO:0000313" key="12">
    <source>
        <dbReference type="Proteomes" id="UP001408789"/>
    </source>
</evidence>
<comment type="subcellular location">
    <subcellularLocation>
        <location evidence="1">Cytoplasmic vesicle</location>
    </subcellularLocation>
    <subcellularLocation>
        <location evidence="2">Secreted</location>
    </subcellularLocation>
</comment>
<comment type="function">
    <text evidence="7">Involved in the regulation of gamete interactions during the double fertilization and to prevent multiple-pollen tube attraction; mediates the redistribution of the gamete fusogen HAP2/GCS1 to the cell surface after secretion upon sperm arrival.</text>
</comment>
<keyword evidence="5" id="KW-0278">Fertilization</keyword>
<evidence type="ECO:0000256" key="6">
    <source>
        <dbReference type="ARBA" id="ARBA00023329"/>
    </source>
</evidence>
<feature type="domain" description="Prolamin-like" evidence="10">
    <location>
        <begin position="51"/>
        <end position="115"/>
    </location>
</feature>
<dbReference type="Proteomes" id="UP001408789">
    <property type="component" value="Unassembled WGS sequence"/>
</dbReference>